<keyword evidence="1 3" id="KW-0489">Methyltransferase</keyword>
<dbReference type="AlphaFoldDB" id="A0A6G9Z0I8"/>
<reference evidence="3 4" key="1">
    <citation type="journal article" date="2019" name="ACS Chem. Biol.">
        <title>Identification and Mobilization of a Cryptic Antibiotic Biosynthesis Gene Locus from a Human-Pathogenic Nocardia Isolate.</title>
        <authorList>
            <person name="Herisse M."/>
            <person name="Ishida K."/>
            <person name="Porter J.L."/>
            <person name="Howden B."/>
            <person name="Hertweck C."/>
            <person name="Stinear T.P."/>
            <person name="Pidot S.J."/>
        </authorList>
    </citation>
    <scope>NUCLEOTIDE SEQUENCE [LARGE SCALE GENOMIC DNA]</scope>
    <source>
        <strain evidence="3 4">AUSMDU00012715</strain>
    </source>
</reference>
<dbReference type="GO" id="GO:0008168">
    <property type="term" value="F:methyltransferase activity"/>
    <property type="evidence" value="ECO:0007669"/>
    <property type="project" value="UniProtKB-KW"/>
</dbReference>
<dbReference type="Gene3D" id="3.40.50.150">
    <property type="entry name" value="Vaccinia Virus protein VP39"/>
    <property type="match status" value="1"/>
</dbReference>
<evidence type="ECO:0000256" key="1">
    <source>
        <dbReference type="ARBA" id="ARBA00022603"/>
    </source>
</evidence>
<dbReference type="InterPro" id="IPR016874">
    <property type="entry name" value="TcmP-like"/>
</dbReference>
<proteinExistence type="predicted"/>
<organism evidence="3 4">
    <name type="scientific">Nocardia terpenica</name>
    <dbReference type="NCBI Taxonomy" id="455432"/>
    <lineage>
        <taxon>Bacteria</taxon>
        <taxon>Bacillati</taxon>
        <taxon>Actinomycetota</taxon>
        <taxon>Actinomycetes</taxon>
        <taxon>Mycobacteriales</taxon>
        <taxon>Nocardiaceae</taxon>
        <taxon>Nocardia</taxon>
    </lineage>
</organism>
<gene>
    <name evidence="3" type="ORF">F6W96_12410</name>
</gene>
<dbReference type="InterPro" id="IPR029063">
    <property type="entry name" value="SAM-dependent_MTases_sf"/>
</dbReference>
<evidence type="ECO:0000313" key="4">
    <source>
        <dbReference type="Proteomes" id="UP000500953"/>
    </source>
</evidence>
<protein>
    <submittedName>
        <fullName evidence="3">Class I SAM-dependent methyltransferase</fullName>
    </submittedName>
</protein>
<dbReference type="PANTHER" id="PTHR43619:SF2">
    <property type="entry name" value="S-ADENOSYL-L-METHIONINE-DEPENDENT METHYLTRANSFERASES SUPERFAMILY PROTEIN"/>
    <property type="match status" value="1"/>
</dbReference>
<evidence type="ECO:0000256" key="2">
    <source>
        <dbReference type="ARBA" id="ARBA00022679"/>
    </source>
</evidence>
<sequence>METIELHQEKETLLLALYLRARDARSPHPILGDRYAQELIDRIDYDFDRLGSLRGNTALIASRARQLDRWTERFLGRHPGGAVLHLACGLDSRPLRVTRPGSALWIDVDYPDVIELRRRLYDLPTGVQTVGSSVTDTEWWTAVPTDRPTLVLAEGLLMYLAPDDVDALIARALAHLPTGELAFDGVAPWVVSAARWQPAMRRAETGFRWALPSPKAFADRYPGLRPAEDVSVPGLIARATDNRLTRATSALPLRIPAWRNSMRLVRYTF</sequence>
<dbReference type="RefSeq" id="WP_167486294.1">
    <property type="nucleotide sequence ID" value="NZ_CP046173.1"/>
</dbReference>
<dbReference type="PIRSF" id="PIRSF028177">
    <property type="entry name" value="Polyketide_synth_Omtfrase_TcmP"/>
    <property type="match status" value="1"/>
</dbReference>
<dbReference type="PANTHER" id="PTHR43619">
    <property type="entry name" value="S-ADENOSYL-L-METHIONINE-DEPENDENT METHYLTRANSFERASE YKTD-RELATED"/>
    <property type="match status" value="1"/>
</dbReference>
<dbReference type="Proteomes" id="UP000500953">
    <property type="component" value="Chromosome"/>
</dbReference>
<keyword evidence="2 3" id="KW-0808">Transferase</keyword>
<evidence type="ECO:0000313" key="3">
    <source>
        <dbReference type="EMBL" id="QIS18982.1"/>
    </source>
</evidence>
<dbReference type="InterPro" id="IPR007213">
    <property type="entry name" value="Ppm1/Ppm2/Tcmp"/>
</dbReference>
<dbReference type="Pfam" id="PF04072">
    <property type="entry name" value="LCM"/>
    <property type="match status" value="1"/>
</dbReference>
<dbReference type="EMBL" id="CP046173">
    <property type="protein sequence ID" value="QIS18982.1"/>
    <property type="molecule type" value="Genomic_DNA"/>
</dbReference>
<name>A0A6G9Z0I8_9NOCA</name>
<dbReference type="GO" id="GO:0032259">
    <property type="term" value="P:methylation"/>
    <property type="evidence" value="ECO:0007669"/>
    <property type="project" value="UniProtKB-KW"/>
</dbReference>
<dbReference type="SUPFAM" id="SSF53335">
    <property type="entry name" value="S-adenosyl-L-methionine-dependent methyltransferases"/>
    <property type="match status" value="1"/>
</dbReference>
<accession>A0A6G9Z0I8</accession>